<accession>A0A0B0N4G3</accession>
<organism evidence="2 3">
    <name type="scientific">Gossypium arboreum</name>
    <name type="common">Tree cotton</name>
    <name type="synonym">Gossypium nanking</name>
    <dbReference type="NCBI Taxonomy" id="29729"/>
    <lineage>
        <taxon>Eukaryota</taxon>
        <taxon>Viridiplantae</taxon>
        <taxon>Streptophyta</taxon>
        <taxon>Embryophyta</taxon>
        <taxon>Tracheophyta</taxon>
        <taxon>Spermatophyta</taxon>
        <taxon>Magnoliopsida</taxon>
        <taxon>eudicotyledons</taxon>
        <taxon>Gunneridae</taxon>
        <taxon>Pentapetalae</taxon>
        <taxon>rosids</taxon>
        <taxon>malvids</taxon>
        <taxon>Malvales</taxon>
        <taxon>Malvaceae</taxon>
        <taxon>Malvoideae</taxon>
        <taxon>Gossypium</taxon>
    </lineage>
</organism>
<sequence length="85" mass="9840">MRSRIRPYLGYGIGIDMCYHVRPYLGYGVDMRFLTMFGTWHWYLIVCMKIPSIHSIPSGSTSSLRVDQRNDKYRQASSGIEGCRS</sequence>
<reference evidence="3" key="1">
    <citation type="submission" date="2014-09" db="EMBL/GenBank/DDBJ databases">
        <authorList>
            <person name="Mudge J."/>
            <person name="Ramaraj T."/>
            <person name="Lindquist I.E."/>
            <person name="Bharti A.K."/>
            <person name="Sundararajan A."/>
            <person name="Cameron C.T."/>
            <person name="Woodward J.E."/>
            <person name="May G.D."/>
            <person name="Brubaker C."/>
            <person name="Broadhvest J."/>
            <person name="Wilkins T.A."/>
        </authorList>
    </citation>
    <scope>NUCLEOTIDE SEQUENCE</scope>
    <source>
        <strain evidence="3">cv. AKA8401</strain>
    </source>
</reference>
<dbReference type="AlphaFoldDB" id="A0A0B0N4G3"/>
<name>A0A0B0N4G3_GOSAR</name>
<feature type="region of interest" description="Disordered" evidence="1">
    <location>
        <begin position="55"/>
        <end position="85"/>
    </location>
</feature>
<evidence type="ECO:0000313" key="3">
    <source>
        <dbReference type="Proteomes" id="UP000032142"/>
    </source>
</evidence>
<protein>
    <submittedName>
        <fullName evidence="2">Uncharacterized protein</fullName>
    </submittedName>
</protein>
<keyword evidence="3" id="KW-1185">Reference proteome</keyword>
<dbReference type="Proteomes" id="UP000032142">
    <property type="component" value="Unassembled WGS sequence"/>
</dbReference>
<gene>
    <name evidence="2" type="ORF">F383_34536</name>
</gene>
<evidence type="ECO:0000256" key="1">
    <source>
        <dbReference type="SAM" id="MobiDB-lite"/>
    </source>
</evidence>
<dbReference type="EMBL" id="JRRC01476737">
    <property type="protein sequence ID" value="KHG07547.1"/>
    <property type="molecule type" value="Genomic_DNA"/>
</dbReference>
<comment type="caution">
    <text evidence="2">The sequence shown here is derived from an EMBL/GenBank/DDBJ whole genome shotgun (WGS) entry which is preliminary data.</text>
</comment>
<proteinExistence type="predicted"/>
<evidence type="ECO:0000313" key="2">
    <source>
        <dbReference type="EMBL" id="KHG07547.1"/>
    </source>
</evidence>